<evidence type="ECO:0000256" key="5">
    <source>
        <dbReference type="ARBA" id="ARBA00022723"/>
    </source>
</evidence>
<dbReference type="InterPro" id="IPR043519">
    <property type="entry name" value="NT_sf"/>
</dbReference>
<keyword evidence="8" id="KW-0694">RNA-binding</keyword>
<gene>
    <name evidence="11" type="ORF">LZ518_05165</name>
</gene>
<evidence type="ECO:0000256" key="4">
    <source>
        <dbReference type="ARBA" id="ARBA00022695"/>
    </source>
</evidence>
<dbReference type="CDD" id="cd05398">
    <property type="entry name" value="NT_ClassII-CCAase"/>
    <property type="match status" value="1"/>
</dbReference>
<comment type="cofactor">
    <cofactor evidence="1">
        <name>Mg(2+)</name>
        <dbReference type="ChEBI" id="CHEBI:18420"/>
    </cofactor>
</comment>
<dbReference type="Gene3D" id="1.10.3090.10">
    <property type="entry name" value="cca-adding enzyme, domain 2"/>
    <property type="match status" value="1"/>
</dbReference>
<dbReference type="PANTHER" id="PTHR46173">
    <property type="entry name" value="CCA TRNA NUCLEOTIDYLTRANSFERASE 1, MITOCHONDRIAL"/>
    <property type="match status" value="1"/>
</dbReference>
<keyword evidence="6" id="KW-0547">Nucleotide-binding</keyword>
<evidence type="ECO:0000256" key="2">
    <source>
        <dbReference type="ARBA" id="ARBA00022679"/>
    </source>
</evidence>
<organism evidence="11 12">
    <name type="scientific">Sphingomonas brevis</name>
    <dbReference type="NCBI Taxonomy" id="2908206"/>
    <lineage>
        <taxon>Bacteria</taxon>
        <taxon>Pseudomonadati</taxon>
        <taxon>Pseudomonadota</taxon>
        <taxon>Alphaproteobacteria</taxon>
        <taxon>Sphingomonadales</taxon>
        <taxon>Sphingomonadaceae</taxon>
        <taxon>Sphingomonas</taxon>
    </lineage>
</organism>
<dbReference type="Gene3D" id="3.30.460.10">
    <property type="entry name" value="Beta Polymerase, domain 2"/>
    <property type="match status" value="1"/>
</dbReference>
<keyword evidence="3" id="KW-0819">tRNA processing</keyword>
<name>A0ABT0S7Y8_9SPHN</name>
<feature type="domain" description="tRNA nucleotidyltransferase/poly(A) polymerase RNA and SrmB- binding" evidence="10">
    <location>
        <begin position="183"/>
        <end position="239"/>
    </location>
</feature>
<comment type="caution">
    <text evidence="11">The sequence shown here is derived from an EMBL/GenBank/DDBJ whole genome shotgun (WGS) entry which is preliminary data.</text>
</comment>
<keyword evidence="2 8" id="KW-0808">Transferase</keyword>
<dbReference type="RefSeq" id="WP_249914946.1">
    <property type="nucleotide sequence ID" value="NZ_JAMGBB010000001.1"/>
</dbReference>
<protein>
    <submittedName>
        <fullName evidence="11">CCA tRNA nucleotidyltransferase</fullName>
    </submittedName>
</protein>
<keyword evidence="12" id="KW-1185">Reference proteome</keyword>
<evidence type="ECO:0000259" key="9">
    <source>
        <dbReference type="Pfam" id="PF01743"/>
    </source>
</evidence>
<sequence>MNLDPEVFLKRQGIRRLLKALDAKQGTTRFVGGAVRDLLLDVPHEDLDLATTLIPADVIARLESKGIKAVPTGIDHGTITAVSSGTVVEVTTLRSDVSTDGRRATVAFTDDWQKDAGRRDFTINALYADPYSGELFDFFGGLEDLKSRTVRFIGEPLQRIAEDHLRILRYFRFHARYGHGDPDPHALESCVARANDLMALSRERIADELLKLLALDDPTTTVRLMHDRGIFTPALPEIEQVSRLESLVATELAAHIAPDSLRRLAALLPPDPGVAENVAARLKLSNKAKKRLASAAERSLGKGPRALAYRIGTDGAIDRLLLAGQAEDAAAMIGWKAPRMPIGGGDLIARGVAEGPDVARTLRRIEDAWEAAGFPKGKEFELLVAEALA</sequence>
<dbReference type="Proteomes" id="UP001165383">
    <property type="component" value="Unassembled WGS sequence"/>
</dbReference>
<dbReference type="InterPro" id="IPR050264">
    <property type="entry name" value="Bact_CCA-adding_enz_type3_sf"/>
</dbReference>
<proteinExistence type="inferred from homology"/>
<keyword evidence="7" id="KW-0460">Magnesium</keyword>
<dbReference type="Pfam" id="PF12627">
    <property type="entry name" value="PolyA_pol_RNAbd"/>
    <property type="match status" value="1"/>
</dbReference>
<dbReference type="InterPro" id="IPR032828">
    <property type="entry name" value="PolyA_RNA-bd"/>
</dbReference>
<dbReference type="EMBL" id="JAMGBB010000001">
    <property type="protein sequence ID" value="MCL6740520.1"/>
    <property type="molecule type" value="Genomic_DNA"/>
</dbReference>
<evidence type="ECO:0000313" key="11">
    <source>
        <dbReference type="EMBL" id="MCL6740520.1"/>
    </source>
</evidence>
<evidence type="ECO:0000256" key="6">
    <source>
        <dbReference type="ARBA" id="ARBA00022741"/>
    </source>
</evidence>
<keyword evidence="4" id="KW-0548">Nucleotidyltransferase</keyword>
<evidence type="ECO:0000256" key="3">
    <source>
        <dbReference type="ARBA" id="ARBA00022694"/>
    </source>
</evidence>
<dbReference type="SUPFAM" id="SSF81891">
    <property type="entry name" value="Poly A polymerase C-terminal region-like"/>
    <property type="match status" value="1"/>
</dbReference>
<dbReference type="SUPFAM" id="SSF81301">
    <property type="entry name" value="Nucleotidyltransferase"/>
    <property type="match status" value="1"/>
</dbReference>
<keyword evidence="5" id="KW-0479">Metal-binding</keyword>
<evidence type="ECO:0000259" key="10">
    <source>
        <dbReference type="Pfam" id="PF12627"/>
    </source>
</evidence>
<dbReference type="InterPro" id="IPR002646">
    <property type="entry name" value="PolA_pol_head_dom"/>
</dbReference>
<accession>A0ABT0S7Y8</accession>
<evidence type="ECO:0000313" key="12">
    <source>
        <dbReference type="Proteomes" id="UP001165383"/>
    </source>
</evidence>
<feature type="domain" description="Poly A polymerase head" evidence="9">
    <location>
        <begin position="29"/>
        <end position="151"/>
    </location>
</feature>
<evidence type="ECO:0000256" key="8">
    <source>
        <dbReference type="RuleBase" id="RU003953"/>
    </source>
</evidence>
<comment type="similarity">
    <text evidence="8">Belongs to the tRNA nucleotidyltransferase/poly(A) polymerase family.</text>
</comment>
<dbReference type="Pfam" id="PF01743">
    <property type="entry name" value="PolyA_pol"/>
    <property type="match status" value="1"/>
</dbReference>
<evidence type="ECO:0000256" key="7">
    <source>
        <dbReference type="ARBA" id="ARBA00022842"/>
    </source>
</evidence>
<evidence type="ECO:0000256" key="1">
    <source>
        <dbReference type="ARBA" id="ARBA00001946"/>
    </source>
</evidence>
<reference evidence="11" key="1">
    <citation type="submission" date="2022-05" db="EMBL/GenBank/DDBJ databases">
        <authorList>
            <person name="Jo J.-H."/>
            <person name="Im W.-T."/>
        </authorList>
    </citation>
    <scope>NUCLEOTIDE SEQUENCE</scope>
    <source>
        <strain evidence="11">RB56-2</strain>
    </source>
</reference>
<dbReference type="PANTHER" id="PTHR46173:SF1">
    <property type="entry name" value="CCA TRNA NUCLEOTIDYLTRANSFERASE 1, MITOCHONDRIAL"/>
    <property type="match status" value="1"/>
</dbReference>